<evidence type="ECO:0000256" key="2">
    <source>
        <dbReference type="ARBA" id="ARBA00022801"/>
    </source>
</evidence>
<comment type="caution">
    <text evidence="5">The sequence shown here is derived from an EMBL/GenBank/DDBJ whole genome shotgun (WGS) entry which is preliminary data.</text>
</comment>
<dbReference type="GO" id="GO:0009254">
    <property type="term" value="P:peptidoglycan turnover"/>
    <property type="evidence" value="ECO:0007669"/>
    <property type="project" value="TreeGrafter"/>
</dbReference>
<dbReference type="Gene3D" id="3.20.20.300">
    <property type="entry name" value="Glycoside hydrolase, family 3, N-terminal domain"/>
    <property type="match status" value="1"/>
</dbReference>
<dbReference type="InterPro" id="IPR036962">
    <property type="entry name" value="Glyco_hydro_3_N_sf"/>
</dbReference>
<dbReference type="PANTHER" id="PTHR30480:SF16">
    <property type="entry name" value="GLYCOSIDE HYDROLASE FAMILY 3 DOMAIN PROTEIN"/>
    <property type="match status" value="1"/>
</dbReference>
<accession>A0AAV3FR11</accession>
<dbReference type="InterPro" id="IPR050226">
    <property type="entry name" value="NagZ_Beta-hexosaminidase"/>
</dbReference>
<comment type="similarity">
    <text evidence="1">Belongs to the glycosyl hydrolase 3 family.</text>
</comment>
<evidence type="ECO:0000313" key="5">
    <source>
        <dbReference type="EMBL" id="EIQ80837.1"/>
    </source>
</evidence>
<keyword evidence="2" id="KW-0378">Hydrolase</keyword>
<organism evidence="5 6">
    <name type="scientific">Streptococcus canis FSL Z3-227</name>
    <dbReference type="NCBI Taxonomy" id="482234"/>
    <lineage>
        <taxon>Bacteria</taxon>
        <taxon>Bacillati</taxon>
        <taxon>Bacillota</taxon>
        <taxon>Bacilli</taxon>
        <taxon>Lactobacillales</taxon>
        <taxon>Streptococcaceae</taxon>
        <taxon>Streptococcus</taxon>
    </lineage>
</organism>
<evidence type="ECO:0000313" key="6">
    <source>
        <dbReference type="Proteomes" id="UP000004423"/>
    </source>
</evidence>
<keyword evidence="3" id="KW-0326">Glycosidase</keyword>
<dbReference type="PANTHER" id="PTHR30480">
    <property type="entry name" value="BETA-HEXOSAMINIDASE-RELATED"/>
    <property type="match status" value="1"/>
</dbReference>
<dbReference type="GO" id="GO:0005975">
    <property type="term" value="P:carbohydrate metabolic process"/>
    <property type="evidence" value="ECO:0007669"/>
    <property type="project" value="InterPro"/>
</dbReference>
<dbReference type="EMBL" id="AIDX01000001">
    <property type="protein sequence ID" value="EIQ80837.1"/>
    <property type="molecule type" value="Genomic_DNA"/>
</dbReference>
<dbReference type="SUPFAM" id="SSF51445">
    <property type="entry name" value="(Trans)glycosidases"/>
    <property type="match status" value="1"/>
</dbReference>
<proteinExistence type="inferred from homology"/>
<dbReference type="InterPro" id="IPR019800">
    <property type="entry name" value="Glyco_hydro_3_AS"/>
</dbReference>
<dbReference type="GO" id="GO:0004553">
    <property type="term" value="F:hydrolase activity, hydrolyzing O-glycosyl compounds"/>
    <property type="evidence" value="ECO:0007669"/>
    <property type="project" value="InterPro"/>
</dbReference>
<dbReference type="InterPro" id="IPR001764">
    <property type="entry name" value="Glyco_hydro_3_N"/>
</dbReference>
<sequence>MITTKNNKENQKTKVVQNLLAAMTLEEKIGQLFWARVPYGNQIEDIQTYHLGGYILFGKDFEGQSLEGIKALTDSYQSAAEIPLLIGSDEEGGTVTRISSILNAPFQSPMSLYQSGGLEAVVADTKTKAETLKSVGINAGLFPVADVATDSSAFIYNRTIGEDAKTTAKYVKSVVQELDKNQVGSTLKHFPGYGNNGDSHTAIIRDDRSLEALRQSDFLPFEAGISAGADSVLVSHNILSKLDNVPSSISPKINKILRKELGFNGVIMTDDLDMAGLANFVNQDEAAHQVISAGNDLILGSSYHTQIPYLLEKVSSGELSEERIDESVKRILSWKYELGLLSTLEK</sequence>
<evidence type="ECO:0000256" key="1">
    <source>
        <dbReference type="ARBA" id="ARBA00005336"/>
    </source>
</evidence>
<evidence type="ECO:0000259" key="4">
    <source>
        <dbReference type="Pfam" id="PF00933"/>
    </source>
</evidence>
<dbReference type="PROSITE" id="PS00775">
    <property type="entry name" value="GLYCOSYL_HYDROL_F3"/>
    <property type="match status" value="1"/>
</dbReference>
<dbReference type="AlphaFoldDB" id="A0AAV3FR11"/>
<dbReference type="Pfam" id="PF00933">
    <property type="entry name" value="Glyco_hydro_3"/>
    <property type="match status" value="1"/>
</dbReference>
<dbReference type="Proteomes" id="UP000004423">
    <property type="component" value="Unassembled WGS sequence"/>
</dbReference>
<dbReference type="InterPro" id="IPR017853">
    <property type="entry name" value="GH"/>
</dbReference>
<name>A0AAV3FR11_STRCB</name>
<reference evidence="5 6" key="1">
    <citation type="journal article" date="2012" name="PLoS ONE">
        <title>Gene Repertoire Evolution of Streptococcus pyogenes Inferred from Phylogenomic Analysis with Streptococcus canis and Streptococcus dysgalactiae.</title>
        <authorList>
            <person name="Lefebure T."/>
            <person name="Richards V.P."/>
            <person name="Lang P."/>
            <person name="Pavinski-Bitar P."/>
            <person name="Stanhope M.J."/>
        </authorList>
    </citation>
    <scope>NUCLEOTIDE SEQUENCE [LARGE SCALE GENOMIC DNA]</scope>
    <source>
        <strain evidence="5 6">FSL Z3-227</strain>
    </source>
</reference>
<gene>
    <name evidence="5" type="ORF">SCAZ3_00315</name>
</gene>
<feature type="domain" description="Glycoside hydrolase family 3 N-terminal" evidence="4">
    <location>
        <begin position="24"/>
        <end position="333"/>
    </location>
</feature>
<protein>
    <submittedName>
        <fullName evidence="5">Beta-N-acetylhexosaminidase</fullName>
    </submittedName>
</protein>
<evidence type="ECO:0000256" key="3">
    <source>
        <dbReference type="ARBA" id="ARBA00023295"/>
    </source>
</evidence>